<accession>A0A6J6GMP2</accession>
<protein>
    <submittedName>
        <fullName evidence="9">Unannotated protein</fullName>
    </submittedName>
</protein>
<evidence type="ECO:0000256" key="7">
    <source>
        <dbReference type="ARBA" id="ARBA00023136"/>
    </source>
</evidence>
<evidence type="ECO:0000256" key="5">
    <source>
        <dbReference type="ARBA" id="ARBA00022989"/>
    </source>
</evidence>
<dbReference type="Pfam" id="PF02416">
    <property type="entry name" value="TatA_B_E"/>
    <property type="match status" value="1"/>
</dbReference>
<evidence type="ECO:0000256" key="8">
    <source>
        <dbReference type="SAM" id="MobiDB-lite"/>
    </source>
</evidence>
<dbReference type="PANTHER" id="PTHR42982">
    <property type="entry name" value="SEC-INDEPENDENT PROTEIN TRANSLOCASE PROTEIN TATA"/>
    <property type="match status" value="1"/>
</dbReference>
<dbReference type="InterPro" id="IPR003369">
    <property type="entry name" value="TatA/B/E"/>
</dbReference>
<comment type="subcellular location">
    <subcellularLocation>
        <location evidence="1">Membrane</location>
        <topology evidence="1">Single-pass membrane protein</topology>
    </subcellularLocation>
</comment>
<keyword evidence="4" id="KW-0653">Protein transport</keyword>
<evidence type="ECO:0000256" key="4">
    <source>
        <dbReference type="ARBA" id="ARBA00022927"/>
    </source>
</evidence>
<name>A0A6J6GMP2_9ZZZZ</name>
<evidence type="ECO:0000256" key="6">
    <source>
        <dbReference type="ARBA" id="ARBA00023010"/>
    </source>
</evidence>
<dbReference type="GO" id="GO:0015031">
    <property type="term" value="P:protein transport"/>
    <property type="evidence" value="ECO:0007669"/>
    <property type="project" value="UniProtKB-KW"/>
</dbReference>
<keyword evidence="7" id="KW-0472">Membrane</keyword>
<proteinExistence type="predicted"/>
<evidence type="ECO:0000256" key="2">
    <source>
        <dbReference type="ARBA" id="ARBA00022448"/>
    </source>
</evidence>
<organism evidence="9">
    <name type="scientific">freshwater metagenome</name>
    <dbReference type="NCBI Taxonomy" id="449393"/>
    <lineage>
        <taxon>unclassified sequences</taxon>
        <taxon>metagenomes</taxon>
        <taxon>ecological metagenomes</taxon>
    </lineage>
</organism>
<keyword evidence="2" id="KW-0813">Transport</keyword>
<evidence type="ECO:0000256" key="3">
    <source>
        <dbReference type="ARBA" id="ARBA00022692"/>
    </source>
</evidence>
<dbReference type="PANTHER" id="PTHR42982:SF1">
    <property type="entry name" value="SEC-INDEPENDENT PROTEIN TRANSLOCASE PROTEIN TATA"/>
    <property type="match status" value="1"/>
</dbReference>
<keyword evidence="5" id="KW-1133">Transmembrane helix</keyword>
<evidence type="ECO:0000313" key="9">
    <source>
        <dbReference type="EMBL" id="CAB4602486.1"/>
    </source>
</evidence>
<dbReference type="GO" id="GO:0016020">
    <property type="term" value="C:membrane"/>
    <property type="evidence" value="ECO:0007669"/>
    <property type="project" value="UniProtKB-ARBA"/>
</dbReference>
<dbReference type="Gene3D" id="1.20.5.3310">
    <property type="match status" value="1"/>
</dbReference>
<dbReference type="AlphaFoldDB" id="A0A6J6GMP2"/>
<reference evidence="9" key="1">
    <citation type="submission" date="2020-05" db="EMBL/GenBank/DDBJ databases">
        <authorList>
            <person name="Chiriac C."/>
            <person name="Salcher M."/>
            <person name="Ghai R."/>
            <person name="Kavagutti S V."/>
        </authorList>
    </citation>
    <scope>NUCLEOTIDE SEQUENCE</scope>
</reference>
<sequence length="64" mass="6777">MNEWLIVGIIVALIFGGSQLPKLARSLGSAKGEFEKGLKEGEVKSGKSDKADKADEPKAESTES</sequence>
<keyword evidence="6" id="KW-0811">Translocation</keyword>
<feature type="region of interest" description="Disordered" evidence="8">
    <location>
        <begin position="38"/>
        <end position="64"/>
    </location>
</feature>
<gene>
    <name evidence="9" type="ORF">UFOPK1835_00519</name>
</gene>
<dbReference type="EMBL" id="CAEZUP010000014">
    <property type="protein sequence ID" value="CAB4602486.1"/>
    <property type="molecule type" value="Genomic_DNA"/>
</dbReference>
<keyword evidence="3" id="KW-0812">Transmembrane</keyword>
<evidence type="ECO:0000256" key="1">
    <source>
        <dbReference type="ARBA" id="ARBA00004167"/>
    </source>
</evidence>